<dbReference type="Proteomes" id="UP000693672">
    <property type="component" value="Unassembled WGS sequence"/>
</dbReference>
<comment type="caution">
    <text evidence="1">The sequence shown here is derived from an EMBL/GenBank/DDBJ whole genome shotgun (WGS) entry which is preliminary data.</text>
</comment>
<reference evidence="1" key="1">
    <citation type="submission" date="2021-06" db="EMBL/GenBank/DDBJ databases">
        <authorList>
            <person name="Criscuolo A."/>
        </authorList>
    </citation>
    <scope>NUCLEOTIDE SEQUENCE</scope>
    <source>
        <strain evidence="1">CIP111600</strain>
    </source>
</reference>
<evidence type="ECO:0008006" key="3">
    <source>
        <dbReference type="Google" id="ProtNLM"/>
    </source>
</evidence>
<proteinExistence type="predicted"/>
<dbReference type="SMART" id="SM00855">
    <property type="entry name" value="PGAM"/>
    <property type="match status" value="1"/>
</dbReference>
<accession>A0A916K3B2</accession>
<gene>
    <name evidence="1" type="ORF">PAESOLCIP111_03881</name>
</gene>
<dbReference type="InterPro" id="IPR013078">
    <property type="entry name" value="His_Pase_superF_clade-1"/>
</dbReference>
<name>A0A916K3B2_9BACL</name>
<sequence length="234" mass="26580">MRLYIIRHADPDYANNTITPAGHLEARALADRMQKENIDVIYSSPMGRALHTMQYTAERTGLEPTVQPWLAELAGWKVPDVSGKHAVAWNVDGERIRGHKPFPSSENWHSHPMYDQTDLAHRFSQLKQDSDLFLKELGYERNDGVYEMFRPNERKIAVFCHMGFGLAWIAHLLELPLSFVWSGFWLAPSSVTTIVFDQRTATRAVPRCLGMGDVSHLYQAGLPVQPSGIIANFY</sequence>
<dbReference type="Pfam" id="PF00300">
    <property type="entry name" value="His_Phos_1"/>
    <property type="match status" value="1"/>
</dbReference>
<dbReference type="CDD" id="cd07067">
    <property type="entry name" value="HP_PGM_like"/>
    <property type="match status" value="1"/>
</dbReference>
<evidence type="ECO:0000313" key="1">
    <source>
        <dbReference type="EMBL" id="CAG7637796.1"/>
    </source>
</evidence>
<protein>
    <recommendedName>
        <fullName evidence="3">Histidine phosphatase family protein</fullName>
    </recommendedName>
</protein>
<organism evidence="1 2">
    <name type="scientific">Paenibacillus solanacearum</name>
    <dbReference type="NCBI Taxonomy" id="2048548"/>
    <lineage>
        <taxon>Bacteria</taxon>
        <taxon>Bacillati</taxon>
        <taxon>Bacillota</taxon>
        <taxon>Bacilli</taxon>
        <taxon>Bacillales</taxon>
        <taxon>Paenibacillaceae</taxon>
        <taxon>Paenibacillus</taxon>
    </lineage>
</organism>
<keyword evidence="2" id="KW-1185">Reference proteome</keyword>
<dbReference type="EMBL" id="CAJVAS010000018">
    <property type="protein sequence ID" value="CAG7637796.1"/>
    <property type="molecule type" value="Genomic_DNA"/>
</dbReference>
<dbReference type="AlphaFoldDB" id="A0A916K3B2"/>
<dbReference type="RefSeq" id="WP_218093619.1">
    <property type="nucleotide sequence ID" value="NZ_CAJVAS010000018.1"/>
</dbReference>
<evidence type="ECO:0000313" key="2">
    <source>
        <dbReference type="Proteomes" id="UP000693672"/>
    </source>
</evidence>